<dbReference type="Gene3D" id="3.30.565.60">
    <property type="match status" value="1"/>
</dbReference>
<dbReference type="PANTHER" id="PTHR30595">
    <property type="entry name" value="GLPR-RELATED TRANSCRIPTIONAL REPRESSOR"/>
    <property type="match status" value="1"/>
</dbReference>
<evidence type="ECO:0000313" key="3">
    <source>
        <dbReference type="Proteomes" id="UP000231451"/>
    </source>
</evidence>
<dbReference type="RefSeq" id="WP_100512993.1">
    <property type="nucleotide sequence ID" value="NZ_PEBK01000005.1"/>
</dbReference>
<evidence type="ECO:0000313" key="2">
    <source>
        <dbReference type="EMBL" id="PJM75167.1"/>
    </source>
</evidence>
<dbReference type="AlphaFoldDB" id="A0A2M9HEF6"/>
<dbReference type="InterPro" id="IPR007421">
    <property type="entry name" value="Schlafen_AlbA_2_dom"/>
</dbReference>
<feature type="domain" description="Schlafen AlbA-2" evidence="1">
    <location>
        <begin position="23"/>
        <end position="142"/>
    </location>
</feature>
<name>A0A2M9HEF6_9BIFI</name>
<keyword evidence="3" id="KW-1185">Reference proteome</keyword>
<dbReference type="InterPro" id="IPR038461">
    <property type="entry name" value="Schlafen_AlbA_2_dom_sf"/>
</dbReference>
<dbReference type="InterPro" id="IPR036388">
    <property type="entry name" value="WH-like_DNA-bd_sf"/>
</dbReference>
<dbReference type="InterPro" id="IPR038475">
    <property type="entry name" value="RecG_C_sf"/>
</dbReference>
<protein>
    <submittedName>
        <fullName evidence="2">Dihydroorotate dehydrogenase</fullName>
    </submittedName>
</protein>
<dbReference type="Pfam" id="PF13412">
    <property type="entry name" value="HTH_24"/>
    <property type="match status" value="1"/>
</dbReference>
<reference evidence="2 3" key="1">
    <citation type="submission" date="2017-10" db="EMBL/GenBank/DDBJ databases">
        <title>Draft genome sequences of strains TRE 1, TRE 9, TRE H and TRI 7, isolated from tamarins, belonging to four potential novel Bifidobacterium species.</title>
        <authorList>
            <person name="Mattarelli P."/>
            <person name="Modesto M."/>
            <person name="Puglisi E."/>
            <person name="Morelli L."/>
            <person name="Spezio C."/>
            <person name="Bonetti A."/>
            <person name="Sandri C."/>
        </authorList>
    </citation>
    <scope>NUCLEOTIDE SEQUENCE [LARGE SCALE GENOMIC DNA]</scope>
    <source>
        <strain evidence="3">TRI7</strain>
    </source>
</reference>
<comment type="caution">
    <text evidence="2">The sequence shown here is derived from an EMBL/GenBank/DDBJ whole genome shotgun (WGS) entry which is preliminary data.</text>
</comment>
<evidence type="ECO:0000259" key="1">
    <source>
        <dbReference type="Pfam" id="PF04326"/>
    </source>
</evidence>
<dbReference type="EMBL" id="PEBK01000005">
    <property type="protein sequence ID" value="PJM75167.1"/>
    <property type="molecule type" value="Genomic_DNA"/>
</dbReference>
<organism evidence="2 3">
    <name type="scientific">Bifidobacterium simiarum</name>
    <dbReference type="NCBI Taxonomy" id="2045441"/>
    <lineage>
        <taxon>Bacteria</taxon>
        <taxon>Bacillati</taxon>
        <taxon>Actinomycetota</taxon>
        <taxon>Actinomycetes</taxon>
        <taxon>Bifidobacteriales</taxon>
        <taxon>Bifidobacteriaceae</taxon>
        <taxon>Bifidobacterium</taxon>
    </lineage>
</organism>
<dbReference type="InterPro" id="IPR036390">
    <property type="entry name" value="WH_DNA-bd_sf"/>
</dbReference>
<proteinExistence type="predicted"/>
<dbReference type="Gene3D" id="1.10.10.10">
    <property type="entry name" value="Winged helix-like DNA-binding domain superfamily/Winged helix DNA-binding domain"/>
    <property type="match status" value="1"/>
</dbReference>
<gene>
    <name evidence="2" type="ORF">CSQ87_06110</name>
</gene>
<sequence length="491" mass="54176">MDEDYAAQMASLIELMRIIGNDTQQCEVKECKRKLSSSITDTLSAFSNGSGGYIILGLSEKAGFTPVEGFNARSMQEALSQACEKMTPPVRPTIVTCPFEGTNLVFARVEEMLPRDKPCFITALGPHKGSFIRTGDGDRRMTDYEVDRLIEEHVQPSYDLETVPDATLDDLNPHLVLGLLRRQRELHPHVFAGRGDDDMLHDLRVLDREPEGTTFRPTIAGLLALGRYPQKYFPRLNVTIAVFPGNSRTEVFVEGERLIASETIVGPVPVMIDDTVESLRQWTGAGDDDRSLDGGGPADYSLTVLREVVTNALLHRDYSPDARGTQVHVDVFTDRIEVSNPGGLFGAVTRSTLTTPGTGSTRNQYLAALLASTPYPDGGYVLENGGAGYVQIEHTLNQEGSDPATIRNTIDEFRITVPRRRPPEDDRARNVAQHIVTLLKENPSASVRDIMHDLDLTPLAVANALKALIAKGLVESVPARPQPQRYYRLKR</sequence>
<dbReference type="SUPFAM" id="SSF46785">
    <property type="entry name" value="Winged helix' DNA-binding domain"/>
    <property type="match status" value="1"/>
</dbReference>
<dbReference type="Proteomes" id="UP000231451">
    <property type="component" value="Unassembled WGS sequence"/>
</dbReference>
<dbReference type="OrthoDB" id="9805115at2"/>
<dbReference type="Pfam" id="PF13749">
    <property type="entry name" value="HATPase_c_4"/>
    <property type="match status" value="1"/>
</dbReference>
<dbReference type="Gene3D" id="3.30.950.30">
    <property type="entry name" value="Schlafen, AAA domain"/>
    <property type="match status" value="1"/>
</dbReference>
<dbReference type="PANTHER" id="PTHR30595:SF6">
    <property type="entry name" value="SCHLAFEN ALBA-2 DOMAIN-CONTAINING PROTEIN"/>
    <property type="match status" value="1"/>
</dbReference>
<dbReference type="Pfam" id="PF04326">
    <property type="entry name" value="SLFN_AlbA_2"/>
    <property type="match status" value="1"/>
</dbReference>
<accession>A0A2M9HEF6</accession>